<dbReference type="GO" id="GO:0016651">
    <property type="term" value="F:oxidoreductase activity, acting on NAD(P)H"/>
    <property type="evidence" value="ECO:0007669"/>
    <property type="project" value="TreeGrafter"/>
</dbReference>
<evidence type="ECO:0000256" key="2">
    <source>
        <dbReference type="ARBA" id="ARBA00023002"/>
    </source>
</evidence>
<dbReference type="SMART" id="SM00829">
    <property type="entry name" value="PKS_ER"/>
    <property type="match status" value="1"/>
</dbReference>
<gene>
    <name evidence="4" type="ORF">HMPREF3221_00273</name>
</gene>
<dbReference type="PANTHER" id="PTHR48106:SF5">
    <property type="entry name" value="ZINC-CONTAINING ALCOHOL DEHYDROGENASE"/>
    <property type="match status" value="1"/>
</dbReference>
<feature type="domain" description="Enoyl reductase (ER)" evidence="3">
    <location>
        <begin position="12"/>
        <end position="318"/>
    </location>
</feature>
<dbReference type="Pfam" id="PF08240">
    <property type="entry name" value="ADH_N"/>
    <property type="match status" value="1"/>
</dbReference>
<dbReference type="InterPro" id="IPR013154">
    <property type="entry name" value="ADH-like_N"/>
</dbReference>
<organism evidence="4 5">
    <name type="scientific">Fusobacterium nucleatum</name>
    <dbReference type="NCBI Taxonomy" id="851"/>
    <lineage>
        <taxon>Bacteria</taxon>
        <taxon>Fusobacteriati</taxon>
        <taxon>Fusobacteriota</taxon>
        <taxon>Fusobacteriia</taxon>
        <taxon>Fusobacteriales</taxon>
        <taxon>Fusobacteriaceae</taxon>
        <taxon>Fusobacterium</taxon>
    </lineage>
</organism>
<sequence length="321" mass="36227">MKMKAVVIYEAGGPEQLRIETREIPKVKEGWTLVKIKGFGINRSEIFTREGYSPSVKFPRILGIECVGEVKETTSPSLEKGQKIVSIMGEMGRAFDGSYAEYVLLPNEQVYPVNTSLSWEELATVPETYYTAFGSMFNLQIKETDNILVRAGSSGVGIAFLKLIKAKISNIRVVASIRKKDIEKRNKILSLCYDEVIFDNNNVLETEENFDKILELVGPASIKDSFFHIKEYGIICATGLLGGKWYLEDFDPTRDIKNNAYLTTFYSGNVNGEKINSMLDYIEKYKIDIKPEKIFSLDEIVEAHKYLDSSSGFGKIIVINK</sequence>
<evidence type="ECO:0000313" key="5">
    <source>
        <dbReference type="Proteomes" id="UP000070401"/>
    </source>
</evidence>
<dbReference type="PATRIC" id="fig|851.8.peg.272"/>
<dbReference type="InterPro" id="IPR036291">
    <property type="entry name" value="NAD(P)-bd_dom_sf"/>
</dbReference>
<dbReference type="STRING" id="1408287.GCA_000493815_00772"/>
<dbReference type="EMBL" id="LRPY01000024">
    <property type="protein sequence ID" value="KXA25772.1"/>
    <property type="molecule type" value="Genomic_DNA"/>
</dbReference>
<dbReference type="Gene3D" id="3.40.50.720">
    <property type="entry name" value="NAD(P)-binding Rossmann-like Domain"/>
    <property type="match status" value="1"/>
</dbReference>
<dbReference type="RefSeq" id="WP_081091048.1">
    <property type="nucleotide sequence ID" value="NZ_KQ956624.1"/>
</dbReference>
<dbReference type="GO" id="GO:0070402">
    <property type="term" value="F:NADPH binding"/>
    <property type="evidence" value="ECO:0007669"/>
    <property type="project" value="TreeGrafter"/>
</dbReference>
<dbReference type="SUPFAM" id="SSF50129">
    <property type="entry name" value="GroES-like"/>
    <property type="match status" value="1"/>
</dbReference>
<dbReference type="InterPro" id="IPR011032">
    <property type="entry name" value="GroES-like_sf"/>
</dbReference>
<dbReference type="Gene3D" id="3.90.180.10">
    <property type="entry name" value="Medium-chain alcohol dehydrogenases, catalytic domain"/>
    <property type="match status" value="1"/>
</dbReference>
<protein>
    <submittedName>
        <fullName evidence="4">GroES-like protein</fullName>
    </submittedName>
</protein>
<evidence type="ECO:0000313" key="4">
    <source>
        <dbReference type="EMBL" id="KXA25772.1"/>
    </source>
</evidence>
<proteinExistence type="predicted"/>
<dbReference type="InterPro" id="IPR020843">
    <property type="entry name" value="ER"/>
</dbReference>
<accession>A0A133PB83</accession>
<comment type="caution">
    <text evidence="4">The sequence shown here is derived from an EMBL/GenBank/DDBJ whole genome shotgun (WGS) entry which is preliminary data.</text>
</comment>
<keyword evidence="1" id="KW-0521">NADP</keyword>
<name>A0A133PB83_FUSNU</name>
<keyword evidence="2" id="KW-0560">Oxidoreductase</keyword>
<keyword evidence="5" id="KW-1185">Reference proteome</keyword>
<dbReference type="AlphaFoldDB" id="A0A133PB83"/>
<dbReference type="CDD" id="cd08243">
    <property type="entry name" value="quinone_oxidoreductase_like_1"/>
    <property type="match status" value="1"/>
</dbReference>
<dbReference type="Proteomes" id="UP000070401">
    <property type="component" value="Unassembled WGS sequence"/>
</dbReference>
<dbReference type="Pfam" id="PF13602">
    <property type="entry name" value="ADH_zinc_N_2"/>
    <property type="match status" value="1"/>
</dbReference>
<evidence type="ECO:0000256" key="1">
    <source>
        <dbReference type="ARBA" id="ARBA00022857"/>
    </source>
</evidence>
<dbReference type="SUPFAM" id="SSF51735">
    <property type="entry name" value="NAD(P)-binding Rossmann-fold domains"/>
    <property type="match status" value="1"/>
</dbReference>
<reference evidence="5" key="1">
    <citation type="submission" date="2016-01" db="EMBL/GenBank/DDBJ databases">
        <authorList>
            <person name="Mitreva M."/>
            <person name="Pepin K.H."/>
            <person name="Mihindukulasuriya K.A."/>
            <person name="Fulton R."/>
            <person name="Fronick C."/>
            <person name="O'Laughlin M."/>
            <person name="Miner T."/>
            <person name="Herter B."/>
            <person name="Rosa B.A."/>
            <person name="Cordes M."/>
            <person name="Tomlinson C."/>
            <person name="Wollam A."/>
            <person name="Palsikar V.B."/>
            <person name="Mardis E.R."/>
            <person name="Wilson R.K."/>
        </authorList>
    </citation>
    <scope>NUCLEOTIDE SEQUENCE [LARGE SCALE GENOMIC DNA]</scope>
    <source>
        <strain evidence="5">MJR7757B</strain>
    </source>
</reference>
<dbReference type="PANTHER" id="PTHR48106">
    <property type="entry name" value="QUINONE OXIDOREDUCTASE PIG3-RELATED"/>
    <property type="match status" value="1"/>
</dbReference>
<evidence type="ECO:0000259" key="3">
    <source>
        <dbReference type="SMART" id="SM00829"/>
    </source>
</evidence>